<evidence type="ECO:0000259" key="5">
    <source>
        <dbReference type="Pfam" id="PF00389"/>
    </source>
</evidence>
<reference evidence="7 8" key="1">
    <citation type="submission" date="2017-10" db="EMBL/GenBank/DDBJ databases">
        <title>The draft genome sequence of Williamsia sp. BULT 1.1 isolated from the semi-arid grassland soils from South Africa.</title>
        <authorList>
            <person name="Kabwe M.H."/>
            <person name="Govender N."/>
            <person name="Mutseka Lunga P."/>
            <person name="Vikram S."/>
            <person name="Makhalanyane T.P."/>
        </authorList>
    </citation>
    <scope>NUCLEOTIDE SEQUENCE [LARGE SCALE GENOMIC DNA]</scope>
    <source>
        <strain evidence="7 8">BULT 1.1</strain>
    </source>
</reference>
<comment type="caution">
    <text evidence="7">The sequence shown here is derived from an EMBL/GenBank/DDBJ whole genome shotgun (WGS) entry which is preliminary data.</text>
</comment>
<dbReference type="Pfam" id="PF02826">
    <property type="entry name" value="2-Hacid_dh_C"/>
    <property type="match status" value="1"/>
</dbReference>
<keyword evidence="2 4" id="KW-0560">Oxidoreductase</keyword>
<dbReference type="Pfam" id="PF00389">
    <property type="entry name" value="2-Hacid_dh"/>
    <property type="match status" value="1"/>
</dbReference>
<feature type="domain" description="D-isomer specific 2-hydroxyacid dehydrogenase catalytic" evidence="5">
    <location>
        <begin position="27"/>
        <end position="317"/>
    </location>
</feature>
<organism evidence="7 8">
    <name type="scientific">Williamsia marianensis</name>
    <dbReference type="NCBI Taxonomy" id="85044"/>
    <lineage>
        <taxon>Bacteria</taxon>
        <taxon>Bacillati</taxon>
        <taxon>Actinomycetota</taxon>
        <taxon>Actinomycetes</taxon>
        <taxon>Mycobacteriales</taxon>
        <taxon>Nocardiaceae</taxon>
        <taxon>Williamsia</taxon>
    </lineage>
</organism>
<dbReference type="SUPFAM" id="SSF51735">
    <property type="entry name" value="NAD(P)-binding Rossmann-fold domains"/>
    <property type="match status" value="1"/>
</dbReference>
<evidence type="ECO:0000256" key="3">
    <source>
        <dbReference type="ARBA" id="ARBA00023027"/>
    </source>
</evidence>
<evidence type="ECO:0000256" key="2">
    <source>
        <dbReference type="ARBA" id="ARBA00023002"/>
    </source>
</evidence>
<feature type="domain" description="D-isomer specific 2-hydroxyacid dehydrogenase NAD-binding" evidence="6">
    <location>
        <begin position="113"/>
        <end position="286"/>
    </location>
</feature>
<dbReference type="RefSeq" id="WP_099383591.1">
    <property type="nucleotide sequence ID" value="NZ_PEBD01000010.1"/>
</dbReference>
<evidence type="ECO:0000313" key="7">
    <source>
        <dbReference type="EMBL" id="PHV65166.1"/>
    </source>
</evidence>
<evidence type="ECO:0000313" key="8">
    <source>
        <dbReference type="Proteomes" id="UP000225108"/>
    </source>
</evidence>
<dbReference type="Gene3D" id="3.40.50.720">
    <property type="entry name" value="NAD(P)-binding Rossmann-like Domain"/>
    <property type="match status" value="2"/>
</dbReference>
<dbReference type="InterPro" id="IPR006140">
    <property type="entry name" value="D-isomer_DH_NAD-bd"/>
</dbReference>
<dbReference type="PANTHER" id="PTHR43333">
    <property type="entry name" value="2-HACID_DH_C DOMAIN-CONTAINING PROTEIN"/>
    <property type="match status" value="1"/>
</dbReference>
<dbReference type="SUPFAM" id="SSF52283">
    <property type="entry name" value="Formate/glycerate dehydrogenase catalytic domain-like"/>
    <property type="match status" value="1"/>
</dbReference>
<evidence type="ECO:0000256" key="4">
    <source>
        <dbReference type="RuleBase" id="RU003719"/>
    </source>
</evidence>
<dbReference type="AlphaFoldDB" id="A0A2G3PHJ6"/>
<name>A0A2G3PHJ6_WILMA</name>
<dbReference type="InterPro" id="IPR036291">
    <property type="entry name" value="NAD(P)-bd_dom_sf"/>
</dbReference>
<keyword evidence="3" id="KW-0520">NAD</keyword>
<evidence type="ECO:0000256" key="1">
    <source>
        <dbReference type="ARBA" id="ARBA00005854"/>
    </source>
</evidence>
<comment type="similarity">
    <text evidence="1 4">Belongs to the D-isomer specific 2-hydroxyacid dehydrogenase family.</text>
</comment>
<dbReference type="Proteomes" id="UP000225108">
    <property type="component" value="Unassembled WGS sequence"/>
</dbReference>
<evidence type="ECO:0000259" key="6">
    <source>
        <dbReference type="Pfam" id="PF02826"/>
    </source>
</evidence>
<dbReference type="EMBL" id="PEBD01000010">
    <property type="protein sequence ID" value="PHV65166.1"/>
    <property type="molecule type" value="Genomic_DNA"/>
</dbReference>
<accession>A0A2G3PHJ6</accession>
<gene>
    <name evidence="7" type="ORF">CSW57_15180</name>
</gene>
<proteinExistence type="inferred from homology"/>
<protein>
    <submittedName>
        <fullName evidence="7">Hydroxyacid dehydrogenase</fullName>
    </submittedName>
</protein>
<dbReference type="InterPro" id="IPR006139">
    <property type="entry name" value="D-isomer_2_OHA_DH_cat_dom"/>
</dbReference>
<dbReference type="PANTHER" id="PTHR43333:SF1">
    <property type="entry name" value="D-ISOMER SPECIFIC 2-HYDROXYACID DEHYDROGENASE NAD-BINDING DOMAIN-CONTAINING PROTEIN"/>
    <property type="match status" value="1"/>
</dbReference>
<dbReference type="GO" id="GO:0051287">
    <property type="term" value="F:NAD binding"/>
    <property type="evidence" value="ECO:0007669"/>
    <property type="project" value="InterPro"/>
</dbReference>
<sequence length="330" mass="35305">MATPNTPPVVALLGREGLAPPSNLEQIRSIATVRECTTADLGAALDGADVLLLWDFFSAALRDNWSAADDLRWVHVCAAGVDAMLFDDVRRSDVTVTNAHGIFDGPIAEFVLGSILAEDKQLHLSKTLQREKRWIRRDTTRTAGRSVLVIGTGGIGRAIARLLRAAGLQVSGAGRTERAHDPDFGVVRATADLTSYVGDFDVVVAIAPLTAQTARMIDAAVLAAMKPTAHLVNVGRGELVDETALIDALRTGSVGAASLDVFETEPLPAENPLWEMENVHISAHMSGDVVGWGDELAGQFLQNLEHYVAGEPLMNVVDKQAGYVRARENS</sequence>
<dbReference type="GO" id="GO:0016616">
    <property type="term" value="F:oxidoreductase activity, acting on the CH-OH group of donors, NAD or NADP as acceptor"/>
    <property type="evidence" value="ECO:0007669"/>
    <property type="project" value="InterPro"/>
</dbReference>
<dbReference type="CDD" id="cd05300">
    <property type="entry name" value="2-Hacid_dh_1"/>
    <property type="match status" value="1"/>
</dbReference>